<name>A0ABS4IU43_9BACL</name>
<reference evidence="1 2" key="1">
    <citation type="submission" date="2021-03" db="EMBL/GenBank/DDBJ databases">
        <title>Genomic Encyclopedia of Type Strains, Phase IV (KMG-IV): sequencing the most valuable type-strain genomes for metagenomic binning, comparative biology and taxonomic classification.</title>
        <authorList>
            <person name="Goeker M."/>
        </authorList>
    </citation>
    <scope>NUCLEOTIDE SEQUENCE [LARGE SCALE GENOMIC DNA]</scope>
    <source>
        <strain evidence="1 2">DSM 26048</strain>
    </source>
</reference>
<gene>
    <name evidence="1" type="ORF">J2Z66_002231</name>
</gene>
<dbReference type="Proteomes" id="UP001519287">
    <property type="component" value="Unassembled WGS sequence"/>
</dbReference>
<dbReference type="EMBL" id="JAGGLB010000005">
    <property type="protein sequence ID" value="MBP1990625.1"/>
    <property type="molecule type" value="Genomic_DNA"/>
</dbReference>
<sequence length="31" mass="3632">MEYKYGAWVGDLEYGVWSMSMNMEYGKGYGE</sequence>
<organism evidence="1 2">
    <name type="scientific">Paenibacillus eucommiae</name>
    <dbReference type="NCBI Taxonomy" id="1355755"/>
    <lineage>
        <taxon>Bacteria</taxon>
        <taxon>Bacillati</taxon>
        <taxon>Bacillota</taxon>
        <taxon>Bacilli</taxon>
        <taxon>Bacillales</taxon>
        <taxon>Paenibacillaceae</taxon>
        <taxon>Paenibacillus</taxon>
    </lineage>
</organism>
<evidence type="ECO:0000313" key="1">
    <source>
        <dbReference type="EMBL" id="MBP1990625.1"/>
    </source>
</evidence>
<accession>A0ABS4IU43</accession>
<comment type="caution">
    <text evidence="1">The sequence shown here is derived from an EMBL/GenBank/DDBJ whole genome shotgun (WGS) entry which is preliminary data.</text>
</comment>
<keyword evidence="2" id="KW-1185">Reference proteome</keyword>
<protein>
    <submittedName>
        <fullName evidence="1">Uncharacterized protein</fullName>
    </submittedName>
</protein>
<evidence type="ECO:0000313" key="2">
    <source>
        <dbReference type="Proteomes" id="UP001519287"/>
    </source>
</evidence>
<proteinExistence type="predicted"/>